<evidence type="ECO:0000313" key="3">
    <source>
        <dbReference type="Proteomes" id="UP001281410"/>
    </source>
</evidence>
<evidence type="ECO:0000313" key="2">
    <source>
        <dbReference type="EMBL" id="KAK3189511.1"/>
    </source>
</evidence>
<comment type="caution">
    <text evidence="2">The sequence shown here is derived from an EMBL/GenBank/DDBJ whole genome shotgun (WGS) entry which is preliminary data.</text>
</comment>
<dbReference type="EMBL" id="JANJYJ010000009">
    <property type="protein sequence ID" value="KAK3189511.1"/>
    <property type="molecule type" value="Genomic_DNA"/>
</dbReference>
<name>A0AAD9ZT90_9ROSI</name>
<accession>A0AAD9ZT90</accession>
<protein>
    <recommendedName>
        <fullName evidence="1">Putative plant transposon protein domain-containing protein</fullName>
    </recommendedName>
</protein>
<organism evidence="2 3">
    <name type="scientific">Dipteronia sinensis</name>
    <dbReference type="NCBI Taxonomy" id="43782"/>
    <lineage>
        <taxon>Eukaryota</taxon>
        <taxon>Viridiplantae</taxon>
        <taxon>Streptophyta</taxon>
        <taxon>Embryophyta</taxon>
        <taxon>Tracheophyta</taxon>
        <taxon>Spermatophyta</taxon>
        <taxon>Magnoliopsida</taxon>
        <taxon>eudicotyledons</taxon>
        <taxon>Gunneridae</taxon>
        <taxon>Pentapetalae</taxon>
        <taxon>rosids</taxon>
        <taxon>malvids</taxon>
        <taxon>Sapindales</taxon>
        <taxon>Sapindaceae</taxon>
        <taxon>Hippocastanoideae</taxon>
        <taxon>Acereae</taxon>
        <taxon>Dipteronia</taxon>
    </lineage>
</organism>
<reference evidence="2" key="1">
    <citation type="journal article" date="2023" name="Plant J.">
        <title>Genome sequences and population genomics provide insights into the demographic history, inbreeding, and mutation load of two 'living fossil' tree species of Dipteronia.</title>
        <authorList>
            <person name="Feng Y."/>
            <person name="Comes H.P."/>
            <person name="Chen J."/>
            <person name="Zhu S."/>
            <person name="Lu R."/>
            <person name="Zhang X."/>
            <person name="Li P."/>
            <person name="Qiu J."/>
            <person name="Olsen K.M."/>
            <person name="Qiu Y."/>
        </authorList>
    </citation>
    <scope>NUCLEOTIDE SEQUENCE</scope>
    <source>
        <strain evidence="2">NBL</strain>
    </source>
</reference>
<dbReference type="Proteomes" id="UP001281410">
    <property type="component" value="Unassembled WGS sequence"/>
</dbReference>
<dbReference type="Pfam" id="PF20167">
    <property type="entry name" value="Transposase_32"/>
    <property type="match status" value="1"/>
</dbReference>
<proteinExistence type="predicted"/>
<dbReference type="InterPro" id="IPR046796">
    <property type="entry name" value="Transposase_32_dom"/>
</dbReference>
<evidence type="ECO:0000259" key="1">
    <source>
        <dbReference type="Pfam" id="PF20167"/>
    </source>
</evidence>
<keyword evidence="3" id="KW-1185">Reference proteome</keyword>
<dbReference type="AlphaFoldDB" id="A0AAD9ZT90"/>
<feature type="domain" description="Putative plant transposon protein" evidence="1">
    <location>
        <begin position="15"/>
        <end position="145"/>
    </location>
</feature>
<sequence length="195" mass="22475">LMVWVGRTLSLLTRNTANMSLVREFYASMICEEYLKEKSVNVRGVDVFVHPQEINAYYQTPTHSLLKKRIPNNHIFRKYHPDLAAVLRRNMENMGHWKILYCIKHQLHIDVGQQIFDAIYRAGKKSTSILPFPCMITHLCTQARVSAREDDEIKALNDPCNSETFTDITKDADMERLLPLGSTKRLKNDAASPAR</sequence>
<feature type="non-terminal residue" evidence="2">
    <location>
        <position position="195"/>
    </location>
</feature>
<gene>
    <name evidence="2" type="ORF">Dsin_029072</name>
</gene>